<keyword evidence="2" id="KW-1185">Reference proteome</keyword>
<evidence type="ECO:0000313" key="1">
    <source>
        <dbReference type="EMBL" id="KAH3816089.1"/>
    </source>
</evidence>
<reference evidence="1" key="1">
    <citation type="journal article" date="2019" name="bioRxiv">
        <title>The Genome of the Zebra Mussel, Dreissena polymorpha: A Resource for Invasive Species Research.</title>
        <authorList>
            <person name="McCartney M.A."/>
            <person name="Auch B."/>
            <person name="Kono T."/>
            <person name="Mallez S."/>
            <person name="Zhang Y."/>
            <person name="Obille A."/>
            <person name="Becker A."/>
            <person name="Abrahante J.E."/>
            <person name="Garbe J."/>
            <person name="Badalamenti J.P."/>
            <person name="Herman A."/>
            <person name="Mangelson H."/>
            <person name="Liachko I."/>
            <person name="Sullivan S."/>
            <person name="Sone E.D."/>
            <person name="Koren S."/>
            <person name="Silverstein K.A.T."/>
            <person name="Beckman K.B."/>
            <person name="Gohl D.M."/>
        </authorList>
    </citation>
    <scope>NUCLEOTIDE SEQUENCE</scope>
    <source>
        <strain evidence="1">Duluth1</strain>
        <tissue evidence="1">Whole animal</tissue>
    </source>
</reference>
<protein>
    <submittedName>
        <fullName evidence="1">Uncharacterized protein</fullName>
    </submittedName>
</protein>
<name>A0A9D4GIJ4_DREPO</name>
<accession>A0A9D4GIJ4</accession>
<gene>
    <name evidence="1" type="ORF">DPMN_117597</name>
</gene>
<dbReference type="EMBL" id="JAIWYP010000005">
    <property type="protein sequence ID" value="KAH3816089.1"/>
    <property type="molecule type" value="Genomic_DNA"/>
</dbReference>
<proteinExistence type="predicted"/>
<reference evidence="1" key="2">
    <citation type="submission" date="2020-11" db="EMBL/GenBank/DDBJ databases">
        <authorList>
            <person name="McCartney M.A."/>
            <person name="Auch B."/>
            <person name="Kono T."/>
            <person name="Mallez S."/>
            <person name="Becker A."/>
            <person name="Gohl D.M."/>
            <person name="Silverstein K.A.T."/>
            <person name="Koren S."/>
            <person name="Bechman K.B."/>
            <person name="Herman A."/>
            <person name="Abrahante J.E."/>
            <person name="Garbe J."/>
        </authorList>
    </citation>
    <scope>NUCLEOTIDE SEQUENCE</scope>
    <source>
        <strain evidence="1">Duluth1</strain>
        <tissue evidence="1">Whole animal</tissue>
    </source>
</reference>
<dbReference type="AlphaFoldDB" id="A0A9D4GIJ4"/>
<sequence length="147" mass="17029">MRSGTKADLLSVLESHSRRLETTPTVTVNILDGAMLVQMLQPRGSKTFQDYADNVFLSHLSERLIHVKRLDLIWDRYIADSLKSATRERREHGSRRRVTSSNRVPNNWRSFLRVDENKTELFQFLAQQSLSLSEDGKEIYCTSCEQV</sequence>
<organism evidence="1 2">
    <name type="scientific">Dreissena polymorpha</name>
    <name type="common">Zebra mussel</name>
    <name type="synonym">Mytilus polymorpha</name>
    <dbReference type="NCBI Taxonomy" id="45954"/>
    <lineage>
        <taxon>Eukaryota</taxon>
        <taxon>Metazoa</taxon>
        <taxon>Spiralia</taxon>
        <taxon>Lophotrochozoa</taxon>
        <taxon>Mollusca</taxon>
        <taxon>Bivalvia</taxon>
        <taxon>Autobranchia</taxon>
        <taxon>Heteroconchia</taxon>
        <taxon>Euheterodonta</taxon>
        <taxon>Imparidentia</taxon>
        <taxon>Neoheterodontei</taxon>
        <taxon>Myida</taxon>
        <taxon>Dreissenoidea</taxon>
        <taxon>Dreissenidae</taxon>
        <taxon>Dreissena</taxon>
    </lineage>
</organism>
<comment type="caution">
    <text evidence="1">The sequence shown here is derived from an EMBL/GenBank/DDBJ whole genome shotgun (WGS) entry which is preliminary data.</text>
</comment>
<dbReference type="Proteomes" id="UP000828390">
    <property type="component" value="Unassembled WGS sequence"/>
</dbReference>
<evidence type="ECO:0000313" key="2">
    <source>
        <dbReference type="Proteomes" id="UP000828390"/>
    </source>
</evidence>